<gene>
    <name evidence="8" type="ORF">PROFUN_14139</name>
</gene>
<dbReference type="OrthoDB" id="195015at2759"/>
<evidence type="ECO:0000256" key="7">
    <source>
        <dbReference type="SAM" id="Phobius"/>
    </source>
</evidence>
<keyword evidence="9" id="KW-1185">Reference proteome</keyword>
<dbReference type="GO" id="GO:0005044">
    <property type="term" value="F:scavenger receptor activity"/>
    <property type="evidence" value="ECO:0007669"/>
    <property type="project" value="InterPro"/>
</dbReference>
<dbReference type="PRINTS" id="PR01611">
    <property type="entry name" value="LIMPII"/>
</dbReference>
<dbReference type="Proteomes" id="UP000241769">
    <property type="component" value="Unassembled WGS sequence"/>
</dbReference>
<dbReference type="InParanoid" id="A0A2P6N1N5"/>
<feature type="transmembrane region" description="Helical" evidence="7">
    <location>
        <begin position="523"/>
        <end position="543"/>
    </location>
</feature>
<accession>A0A2P6N1N5</accession>
<dbReference type="Pfam" id="PF01130">
    <property type="entry name" value="CD36"/>
    <property type="match status" value="1"/>
</dbReference>
<dbReference type="PRINTS" id="PR01609">
    <property type="entry name" value="CD36FAMILY"/>
</dbReference>
<evidence type="ECO:0000313" key="8">
    <source>
        <dbReference type="EMBL" id="PRP77851.1"/>
    </source>
</evidence>
<feature type="transmembrane region" description="Helical" evidence="7">
    <location>
        <begin position="76"/>
        <end position="99"/>
    </location>
</feature>
<comment type="caution">
    <text evidence="8">The sequence shown here is derived from an EMBL/GenBank/DDBJ whole genome shotgun (WGS) entry which is preliminary data.</text>
</comment>
<reference evidence="8 9" key="1">
    <citation type="journal article" date="2018" name="Genome Biol. Evol.">
        <title>Multiple Roots of Fruiting Body Formation in Amoebozoa.</title>
        <authorList>
            <person name="Hillmann F."/>
            <person name="Forbes G."/>
            <person name="Novohradska S."/>
            <person name="Ferling I."/>
            <person name="Riege K."/>
            <person name="Groth M."/>
            <person name="Westermann M."/>
            <person name="Marz M."/>
            <person name="Spaller T."/>
            <person name="Winckler T."/>
            <person name="Schaap P."/>
            <person name="Glockner G."/>
        </authorList>
    </citation>
    <scope>NUCLEOTIDE SEQUENCE [LARGE SCALE GENOMIC DNA]</scope>
    <source>
        <strain evidence="8 9">Jena</strain>
    </source>
</reference>
<dbReference type="InterPro" id="IPR002159">
    <property type="entry name" value="CD36_fam"/>
</dbReference>
<evidence type="ECO:0000256" key="4">
    <source>
        <dbReference type="ARBA" id="ARBA00022989"/>
    </source>
</evidence>
<evidence type="ECO:0000256" key="5">
    <source>
        <dbReference type="ARBA" id="ARBA00023136"/>
    </source>
</evidence>
<name>A0A2P6N1N5_9EUKA</name>
<dbReference type="GO" id="GO:0005764">
    <property type="term" value="C:lysosome"/>
    <property type="evidence" value="ECO:0007669"/>
    <property type="project" value="InterPro"/>
</dbReference>
<keyword evidence="5 7" id="KW-0472">Membrane</keyword>
<evidence type="ECO:0000313" key="9">
    <source>
        <dbReference type="Proteomes" id="UP000241769"/>
    </source>
</evidence>
<dbReference type="InterPro" id="IPR005429">
    <property type="entry name" value="LimpII"/>
</dbReference>
<dbReference type="PANTHER" id="PTHR11923:SF51">
    <property type="entry name" value="LYSOSOME MEMBRANE PROTEIN 2"/>
    <property type="match status" value="1"/>
</dbReference>
<proteinExistence type="inferred from homology"/>
<dbReference type="EMBL" id="MDYQ01000252">
    <property type="protein sequence ID" value="PRP77851.1"/>
    <property type="molecule type" value="Genomic_DNA"/>
</dbReference>
<keyword evidence="6" id="KW-0325">Glycoprotein</keyword>
<organism evidence="8 9">
    <name type="scientific">Planoprotostelium fungivorum</name>
    <dbReference type="NCBI Taxonomy" id="1890364"/>
    <lineage>
        <taxon>Eukaryota</taxon>
        <taxon>Amoebozoa</taxon>
        <taxon>Evosea</taxon>
        <taxon>Variosea</taxon>
        <taxon>Cavosteliida</taxon>
        <taxon>Cavosteliaceae</taxon>
        <taxon>Planoprotostelium</taxon>
    </lineage>
</organism>
<dbReference type="PANTHER" id="PTHR11923">
    <property type="entry name" value="SCAVENGER RECEPTOR CLASS B TYPE-1 SR-B1"/>
    <property type="match status" value="1"/>
</dbReference>
<evidence type="ECO:0000256" key="1">
    <source>
        <dbReference type="ARBA" id="ARBA00004370"/>
    </source>
</evidence>
<comment type="subcellular location">
    <subcellularLocation>
        <location evidence="1">Membrane</location>
    </subcellularLocation>
</comment>
<keyword evidence="3 7" id="KW-0812">Transmembrane</keyword>
<dbReference type="AlphaFoldDB" id="A0A2P6N1N5"/>
<evidence type="ECO:0000256" key="6">
    <source>
        <dbReference type="ARBA" id="ARBA00023180"/>
    </source>
</evidence>
<sequence>MNGPNSNLDVYSYYLQESRDSLSSRIPRLKPRVQTFKLSVRYYLYTAGGGDQLWFAYLSSTLSQTDESVAISKMKYLGHISAAVLLLVGIILLALAIAAPPLVQKQIDEGLHQNLQLKKGSNTFDLWKNNAKNDSNPQYLNIRFLNITNPDEVLTGAKPKVVEVGPYVYRKNMIRFNEKLSADNNTVEFRTWTYYTFQENQSSGDPTVDNITTANLAYAGVQHQLGDDWYFNMVADILGSYQKNAPLITKTAQEHIWGYESEMLKFVKTLKPEVEPFIQIQPNETSYEDNMRTRKTDIINTGHDDINKVLQFVKFQNMTMTSFWNSEKADTVRGTDGSQFHPNLDMNSILEPWVDDAFRTLKLTARDHVTVQGVNLLRFRPDITNFDNSTLFPSNAEYYQNGPSGVGNLTSIFKAPVFFSNPHFFGAPHYAEAIEGLSPESEKHETYLDIEPTTGLTMNVAKRSQISVRVTPTLLRYPLMRTTYIPVVWMELRSQLTEKSADQFQESNSLIVEARGISKALKYIGWSMGAVCLTISLLLIAVISRRAIRQRRGGYSAIK</sequence>
<evidence type="ECO:0000256" key="3">
    <source>
        <dbReference type="ARBA" id="ARBA00022692"/>
    </source>
</evidence>
<keyword evidence="4 7" id="KW-1133">Transmembrane helix</keyword>
<dbReference type="STRING" id="1890364.A0A2P6N1N5"/>
<comment type="similarity">
    <text evidence="2">Belongs to the CD36 family.</text>
</comment>
<evidence type="ECO:0000256" key="2">
    <source>
        <dbReference type="ARBA" id="ARBA00010532"/>
    </source>
</evidence>
<protein>
    <submittedName>
        <fullName evidence="8">Lysosome membrane protein 2</fullName>
    </submittedName>
</protein>
<dbReference type="GO" id="GO:0016020">
    <property type="term" value="C:membrane"/>
    <property type="evidence" value="ECO:0007669"/>
    <property type="project" value="UniProtKB-SubCell"/>
</dbReference>